<evidence type="ECO:0000313" key="1">
    <source>
        <dbReference type="EMBL" id="JAD61973.1"/>
    </source>
</evidence>
<proteinExistence type="predicted"/>
<reference evidence="1" key="2">
    <citation type="journal article" date="2015" name="Data Brief">
        <title>Shoot transcriptome of the giant reed, Arundo donax.</title>
        <authorList>
            <person name="Barrero R.A."/>
            <person name="Guerrero F.D."/>
            <person name="Moolhuijzen P."/>
            <person name="Goolsby J.A."/>
            <person name="Tidwell J."/>
            <person name="Bellgard S.E."/>
            <person name="Bellgard M.I."/>
        </authorList>
    </citation>
    <scope>NUCLEOTIDE SEQUENCE</scope>
    <source>
        <tissue evidence="1">Shoot tissue taken approximately 20 cm above the soil surface</tissue>
    </source>
</reference>
<sequence length="45" mass="4737">MVVLSGINIPCKNQSSSNLTARLNSRCHLALFSVGLIMACSGLIC</sequence>
<protein>
    <submittedName>
        <fullName evidence="1">Uncharacterized protein</fullName>
    </submittedName>
</protein>
<name>A0A0A9BII8_ARUDO</name>
<organism evidence="1">
    <name type="scientific">Arundo donax</name>
    <name type="common">Giant reed</name>
    <name type="synonym">Donax arundinaceus</name>
    <dbReference type="NCBI Taxonomy" id="35708"/>
    <lineage>
        <taxon>Eukaryota</taxon>
        <taxon>Viridiplantae</taxon>
        <taxon>Streptophyta</taxon>
        <taxon>Embryophyta</taxon>
        <taxon>Tracheophyta</taxon>
        <taxon>Spermatophyta</taxon>
        <taxon>Magnoliopsida</taxon>
        <taxon>Liliopsida</taxon>
        <taxon>Poales</taxon>
        <taxon>Poaceae</taxon>
        <taxon>PACMAD clade</taxon>
        <taxon>Arundinoideae</taxon>
        <taxon>Arundineae</taxon>
        <taxon>Arundo</taxon>
    </lineage>
</organism>
<dbReference type="EMBL" id="GBRH01235922">
    <property type="protein sequence ID" value="JAD61973.1"/>
    <property type="molecule type" value="Transcribed_RNA"/>
</dbReference>
<reference evidence="1" key="1">
    <citation type="submission" date="2014-09" db="EMBL/GenBank/DDBJ databases">
        <authorList>
            <person name="Magalhaes I.L.F."/>
            <person name="Oliveira U."/>
            <person name="Santos F.R."/>
            <person name="Vidigal T.H.D.A."/>
            <person name="Brescovit A.D."/>
            <person name="Santos A.J."/>
        </authorList>
    </citation>
    <scope>NUCLEOTIDE SEQUENCE</scope>
    <source>
        <tissue evidence="1">Shoot tissue taken approximately 20 cm above the soil surface</tissue>
    </source>
</reference>
<accession>A0A0A9BII8</accession>
<dbReference type="AlphaFoldDB" id="A0A0A9BII8"/>